<protein>
    <recommendedName>
        <fullName evidence="1">Heterokaryon incompatibility domain-containing protein</fullName>
    </recommendedName>
</protein>
<gene>
    <name evidence="2" type="ORF">PV11_01550</name>
</gene>
<dbReference type="InterPro" id="IPR052895">
    <property type="entry name" value="HetReg/Transcr_Mod"/>
</dbReference>
<accession>A0A0D1ZGH8</accession>
<dbReference type="Pfam" id="PF06985">
    <property type="entry name" value="HET"/>
    <property type="match status" value="1"/>
</dbReference>
<dbReference type="OrthoDB" id="4161734at2759"/>
<organism evidence="2 3">
    <name type="scientific">Exophiala sideris</name>
    <dbReference type="NCBI Taxonomy" id="1016849"/>
    <lineage>
        <taxon>Eukaryota</taxon>
        <taxon>Fungi</taxon>
        <taxon>Dikarya</taxon>
        <taxon>Ascomycota</taxon>
        <taxon>Pezizomycotina</taxon>
        <taxon>Eurotiomycetes</taxon>
        <taxon>Chaetothyriomycetidae</taxon>
        <taxon>Chaetothyriales</taxon>
        <taxon>Herpotrichiellaceae</taxon>
        <taxon>Exophiala</taxon>
    </lineage>
</organism>
<dbReference type="STRING" id="1016849.A0A0D1ZGH8"/>
<dbReference type="PANTHER" id="PTHR24148:SF64">
    <property type="entry name" value="HETEROKARYON INCOMPATIBILITY DOMAIN-CONTAINING PROTEIN"/>
    <property type="match status" value="1"/>
</dbReference>
<dbReference type="AlphaFoldDB" id="A0A0D1ZGH8"/>
<dbReference type="PANTHER" id="PTHR24148">
    <property type="entry name" value="ANKYRIN REPEAT DOMAIN-CONTAINING PROTEIN 39 HOMOLOG-RELATED"/>
    <property type="match status" value="1"/>
</dbReference>
<dbReference type="HOGENOM" id="CLU_004184_7_4_1"/>
<proteinExistence type="predicted"/>
<dbReference type="EMBL" id="KN846951">
    <property type="protein sequence ID" value="KIV85898.1"/>
    <property type="molecule type" value="Genomic_DNA"/>
</dbReference>
<evidence type="ECO:0000313" key="2">
    <source>
        <dbReference type="EMBL" id="KIV85898.1"/>
    </source>
</evidence>
<sequence length="668" mass="75140">MAWIERIRIEPAGKHGTFQPGLNNSAIAEDTINNRRLYQDLPSRWTRVFRVLKSDPLHVLLQSGSLIDSRNGVEARFGLSVPGINFMVGYTAISYTWGDETDCVDITVEDMSGTKETRTVTKSLVAAVRQFSKHVGYLWMDQISIDQNSPTEKAHQIAMMKDIYEHAAKVWVWLGGAVDGQNLALSMVRQCVNAYRGLLEQCSNADGIPDFDLLRRQDLPHLLESFPQSSWQALERYFGAAWFRRAWIRQEVTAKEDSDVKVFCGLSAVTLDELYSFAQMMQILAEGVVNQSRLTLFANLASLLNIFNFYGTRTSDQPIPLMKLLCMLRNTDAKDPRDKVYCILPFASDIDKDGPGPLLHPNYFIEHPAVCTSVVVYFVKRYRTLDFLSFAGMFQSHERVPRWCPDWAQSGVPHLYRLSYEYEYDSEPIFFASGRSSMLPHIRIPTTFDQDLLHVEGILIGKIGLISPYMGLDNANDIISSWTKDAGEKLCPLNVTSRATVLGHTIVGDRRYVANVEAKRRNLPGYCVDVTRPLSIGEADEVGSTVRCRRLFYTAAEVTHDRGFLGLGPGEAKTGDEIWVLKGGRMLYILRRFSIPCEGTLRALDLTGGPHHVVDFKGGEGFHTFVGESCIKGLMEGQVLDMIGDNPARQAPECLKGMGHDFEKLYIF</sequence>
<evidence type="ECO:0000259" key="1">
    <source>
        <dbReference type="Pfam" id="PF06985"/>
    </source>
</evidence>
<reference evidence="2 3" key="1">
    <citation type="submission" date="2015-01" db="EMBL/GenBank/DDBJ databases">
        <title>The Genome Sequence of Exophiala sideris CBS121828.</title>
        <authorList>
            <consortium name="The Broad Institute Genomics Platform"/>
            <person name="Cuomo C."/>
            <person name="de Hoog S."/>
            <person name="Gorbushina A."/>
            <person name="Stielow B."/>
            <person name="Teixiera M."/>
            <person name="Abouelleil A."/>
            <person name="Chapman S.B."/>
            <person name="Priest M."/>
            <person name="Young S.K."/>
            <person name="Wortman J."/>
            <person name="Nusbaum C."/>
            <person name="Birren B."/>
        </authorList>
    </citation>
    <scope>NUCLEOTIDE SEQUENCE [LARGE SCALE GENOMIC DNA]</scope>
    <source>
        <strain evidence="2 3">CBS 121828</strain>
    </source>
</reference>
<feature type="domain" description="Heterokaryon incompatibility" evidence="1">
    <location>
        <begin position="90"/>
        <end position="251"/>
    </location>
</feature>
<name>A0A0D1ZGH8_9EURO</name>
<evidence type="ECO:0000313" key="3">
    <source>
        <dbReference type="Proteomes" id="UP000053599"/>
    </source>
</evidence>
<dbReference type="Proteomes" id="UP000053599">
    <property type="component" value="Unassembled WGS sequence"/>
</dbReference>
<dbReference type="InterPro" id="IPR010730">
    <property type="entry name" value="HET"/>
</dbReference>